<evidence type="ECO:0000256" key="1">
    <source>
        <dbReference type="SAM" id="SignalP"/>
    </source>
</evidence>
<dbReference type="InterPro" id="IPR032062">
    <property type="entry name" value="DUF4803"/>
</dbReference>
<dbReference type="InParanoid" id="A0A6I8UT66"/>
<reference evidence="3" key="2">
    <citation type="submission" date="2025-08" db="UniProtKB">
        <authorList>
            <consortium name="RefSeq"/>
        </authorList>
    </citation>
    <scope>IDENTIFICATION</scope>
    <source>
        <strain evidence="3">MV-25-SWS-2005</strain>
        <tissue evidence="3">Whole body</tissue>
    </source>
</reference>
<dbReference type="RefSeq" id="XP_001360382.3">
    <property type="nucleotide sequence ID" value="XM_001360345.4"/>
</dbReference>
<keyword evidence="1" id="KW-0732">Signal</keyword>
<evidence type="ECO:0000313" key="2">
    <source>
        <dbReference type="Proteomes" id="UP000001819"/>
    </source>
</evidence>
<accession>A0A6I8UT66</accession>
<gene>
    <name evidence="3" type="primary">LOC4803708</name>
</gene>
<protein>
    <submittedName>
        <fullName evidence="3">Uncharacterized protein</fullName>
    </submittedName>
</protein>
<sequence length="670" mass="76180">MRLKLFLVFAFLLIPPAHSVIHRAVDIIEMIRDVTNAILKVCDVVESLEDKVTGTHDKQGQLMNRIEVVDDHIRNLEQMESLRTSLTIETLIQELHQQSQLQHKLNLVNDLTRIVKSRYAQLGDYIQHKHALEPATLLKFAEWNVDPGPGSLAMQLELIHSVLFEDEGQADNKTDFVNTLLSQLTLNYEKSPGQMCMAKHSAQQFPFQLYTSVALTELKAYSMMEFSWMIQRELGKGNFTQEIALMRNNYARRMESSVRVLSQVMARSGRVYWRCDPGKDKHVSGETYDRATRLLQGYVENEANLGENQGCWGTCGDYPDTRSNGCYKGDKELCGKQTPCNGRLYNCGDMDSDVEICPSEGNSSRRYEYIQSDDGATLGRKSSNGRCESATKTASSGCYYMLWRCSYCFCLCDEQGPLSDRYFNLRDSLSDFMENKVVTGVRFVKSNRVFHLQLQQGELLPRGAINVSSLEWLPLDSYHLNDVDVRNDYDYHTLTVDSRAMDLDEITSGSNRSLVVTGARFRVWHKHLNLEVRFSYFDFPTGRLVEPKRNSVWLNNSNTEKTIEKPRQELIVKEADVPTAADQPSLPLSTSNQYMNFFSSSKVKDASQNTLPFIDVQEVVPHPAVPLAGLGIFYKSRPGSGGFFAPKVVTYDYSQYLKEVSLSTIQDDSY</sequence>
<feature type="chain" id="PRO_5026169508" evidence="1">
    <location>
        <begin position="20"/>
        <end position="670"/>
    </location>
</feature>
<reference evidence="2" key="1">
    <citation type="submission" date="2024-06" db="UniProtKB">
        <authorList>
            <consortium name="RefSeq"/>
        </authorList>
    </citation>
    <scope>NUCLEOTIDE SEQUENCE [LARGE SCALE GENOMIC DNA]</scope>
    <source>
        <strain evidence="2">MV2-25</strain>
    </source>
</reference>
<dbReference type="Pfam" id="PF16061">
    <property type="entry name" value="DUF4803"/>
    <property type="match status" value="1"/>
</dbReference>
<dbReference type="PANTHER" id="PTHR47890">
    <property type="entry name" value="LD24308P"/>
    <property type="match status" value="1"/>
</dbReference>
<proteinExistence type="predicted"/>
<organism evidence="2 3">
    <name type="scientific">Drosophila pseudoobscura pseudoobscura</name>
    <name type="common">Fruit fly</name>
    <dbReference type="NCBI Taxonomy" id="46245"/>
    <lineage>
        <taxon>Eukaryota</taxon>
        <taxon>Metazoa</taxon>
        <taxon>Ecdysozoa</taxon>
        <taxon>Arthropoda</taxon>
        <taxon>Hexapoda</taxon>
        <taxon>Insecta</taxon>
        <taxon>Pterygota</taxon>
        <taxon>Neoptera</taxon>
        <taxon>Endopterygota</taxon>
        <taxon>Diptera</taxon>
        <taxon>Brachycera</taxon>
        <taxon>Muscomorpha</taxon>
        <taxon>Ephydroidea</taxon>
        <taxon>Drosophilidae</taxon>
        <taxon>Drosophila</taxon>
        <taxon>Sophophora</taxon>
    </lineage>
</organism>
<dbReference type="KEGG" id="dpo:4803708"/>
<name>A0A6I8UT66_DROPS</name>
<dbReference type="PANTHER" id="PTHR47890:SF1">
    <property type="entry name" value="LD24308P"/>
    <property type="match status" value="1"/>
</dbReference>
<keyword evidence="2" id="KW-1185">Reference proteome</keyword>
<dbReference type="AlphaFoldDB" id="A0A6I8UT66"/>
<feature type="signal peptide" evidence="1">
    <location>
        <begin position="1"/>
        <end position="19"/>
    </location>
</feature>
<evidence type="ECO:0000313" key="3">
    <source>
        <dbReference type="RefSeq" id="XP_001360382.3"/>
    </source>
</evidence>
<dbReference type="Proteomes" id="UP000001819">
    <property type="component" value="Chromosome 3"/>
</dbReference>